<name>A0A8C4Q5T5_EPTBU</name>
<dbReference type="Proteomes" id="UP000694388">
    <property type="component" value="Unplaced"/>
</dbReference>
<evidence type="ECO:0000256" key="1">
    <source>
        <dbReference type="ARBA" id="ARBA00022734"/>
    </source>
</evidence>
<dbReference type="PANTHER" id="PTHR22803">
    <property type="entry name" value="MANNOSE, PHOSPHOLIPASE, LECTIN RECEPTOR RELATED"/>
    <property type="match status" value="1"/>
</dbReference>
<keyword evidence="1" id="KW-0430">Lectin</keyword>
<evidence type="ECO:0000256" key="6">
    <source>
        <dbReference type="SAM" id="MobiDB-lite"/>
    </source>
</evidence>
<reference evidence="9" key="1">
    <citation type="submission" date="2025-08" db="UniProtKB">
        <authorList>
            <consortium name="Ensembl"/>
        </authorList>
    </citation>
    <scope>IDENTIFICATION</scope>
</reference>
<dbReference type="PROSITE" id="PS00615">
    <property type="entry name" value="C_TYPE_LECTIN_1"/>
    <property type="match status" value="1"/>
</dbReference>
<dbReference type="SMART" id="SM00034">
    <property type="entry name" value="CLECT"/>
    <property type="match status" value="1"/>
</dbReference>
<dbReference type="GeneTree" id="ENSGT01030000234575"/>
<feature type="compositionally biased region" description="Low complexity" evidence="6">
    <location>
        <begin position="446"/>
        <end position="457"/>
    </location>
</feature>
<sequence length="631" mass="70461">MKSFTYNRFGFSEGGNRGRGPWSLRCAVGLLYALFMLLGLTLAVLGYVVLQKVNGVSHDVQSIQSGLDTGKMERSKKEFDKTSNLSQLTLQVFHEKVDSHNMMEAVAILNYKMQNLKDSHNSLELAMKKQKELHEQAILDGHAPVDSRVDGLEARIKQLEYLFGFKSMEASRGDRAPVNLTHLQAQVDDLYKFKSQSYLSLHDQLFRMSSLQDRVNKNTAKARQNFEALQNTSMDMEKLSATSEAFDFISNSTDDLEVEQRRLETNLTIIEERVNTQEIFATKLDKSIDFMKEHLLSAANMANERQRKYMKLHHEVHEQVRSLQESLQDLQNKFDALQVNQDDLSSVQMMISGNLSIVNVELEHLDKNHKGITERLTVARGLPGIPGVRGFPGISGPIGLKGDKGDQGLPGPQGPKGERGIFGPPGSHGRPGLRGPTGLTGNQGMPGKLGLQGIPGLPGLPGPHGPPGLDGLPGLRGPPGRLGETVILQPAPETTSEPNSTVCQLPWVHFEGSCYYFSQDKQTWNKAKTLCNERHSTLVIITSNEEQTWLTEQAKGNFYYIGLHDLHEEGQWMWVDNTKASEPLFWRSDQPDNWSFNLEGMEDCAGMAYDGEWNDFSCSEQLKYLCETPAV</sequence>
<dbReference type="SUPFAM" id="SSF56436">
    <property type="entry name" value="C-type lectin-like"/>
    <property type="match status" value="1"/>
</dbReference>
<evidence type="ECO:0000256" key="3">
    <source>
        <dbReference type="ARBA" id="ARBA00023119"/>
    </source>
</evidence>
<dbReference type="Gene3D" id="3.10.100.10">
    <property type="entry name" value="Mannose-Binding Protein A, subunit A"/>
    <property type="match status" value="1"/>
</dbReference>
<dbReference type="InterPro" id="IPR008160">
    <property type="entry name" value="Collagen"/>
</dbReference>
<accession>A0A8C4Q5T5</accession>
<keyword evidence="3" id="KW-0176">Collagen</keyword>
<dbReference type="InterPro" id="IPR001304">
    <property type="entry name" value="C-type_lectin-like"/>
</dbReference>
<keyword evidence="10" id="KW-1185">Reference proteome</keyword>
<dbReference type="InterPro" id="IPR016187">
    <property type="entry name" value="CTDL_fold"/>
</dbReference>
<keyword evidence="5" id="KW-0175">Coiled coil</keyword>
<organism evidence="9 10">
    <name type="scientific">Eptatretus burgeri</name>
    <name type="common">Inshore hagfish</name>
    <dbReference type="NCBI Taxonomy" id="7764"/>
    <lineage>
        <taxon>Eukaryota</taxon>
        <taxon>Metazoa</taxon>
        <taxon>Chordata</taxon>
        <taxon>Craniata</taxon>
        <taxon>Vertebrata</taxon>
        <taxon>Cyclostomata</taxon>
        <taxon>Myxini</taxon>
        <taxon>Myxiniformes</taxon>
        <taxon>Myxinidae</taxon>
        <taxon>Eptatretinae</taxon>
        <taxon>Eptatretus</taxon>
    </lineage>
</organism>
<evidence type="ECO:0000256" key="7">
    <source>
        <dbReference type="SAM" id="Phobius"/>
    </source>
</evidence>
<dbReference type="InterPro" id="IPR016186">
    <property type="entry name" value="C-type_lectin-like/link_sf"/>
</dbReference>
<keyword evidence="2" id="KW-0106">Calcium</keyword>
<dbReference type="GO" id="GO:0030246">
    <property type="term" value="F:carbohydrate binding"/>
    <property type="evidence" value="ECO:0007669"/>
    <property type="project" value="UniProtKB-KW"/>
</dbReference>
<dbReference type="AlphaFoldDB" id="A0A8C4Q5T5"/>
<keyword evidence="7" id="KW-0812">Transmembrane</keyword>
<evidence type="ECO:0000259" key="8">
    <source>
        <dbReference type="PROSITE" id="PS50041"/>
    </source>
</evidence>
<dbReference type="InterPro" id="IPR033989">
    <property type="entry name" value="CD209-like_CTLD"/>
</dbReference>
<feature type="domain" description="C-type lectin" evidence="8">
    <location>
        <begin position="510"/>
        <end position="627"/>
    </location>
</feature>
<dbReference type="PROSITE" id="PS50041">
    <property type="entry name" value="C_TYPE_LECTIN_2"/>
    <property type="match status" value="1"/>
</dbReference>
<proteinExistence type="predicted"/>
<dbReference type="InterPro" id="IPR018378">
    <property type="entry name" value="C-type_lectin_CS"/>
</dbReference>
<keyword evidence="7" id="KW-0472">Membrane</keyword>
<feature type="coiled-coil region" evidence="5">
    <location>
        <begin position="313"/>
        <end position="347"/>
    </location>
</feature>
<protein>
    <recommendedName>
        <fullName evidence="8">C-type lectin domain-containing protein</fullName>
    </recommendedName>
</protein>
<keyword evidence="4" id="KW-1015">Disulfide bond</keyword>
<dbReference type="GO" id="GO:0005581">
    <property type="term" value="C:collagen trimer"/>
    <property type="evidence" value="ECO:0007669"/>
    <property type="project" value="UniProtKB-KW"/>
</dbReference>
<keyword evidence="7" id="KW-1133">Transmembrane helix</keyword>
<reference evidence="9" key="2">
    <citation type="submission" date="2025-09" db="UniProtKB">
        <authorList>
            <consortium name="Ensembl"/>
        </authorList>
    </citation>
    <scope>IDENTIFICATION</scope>
</reference>
<dbReference type="Ensembl" id="ENSEBUT00000011039.1">
    <property type="protein sequence ID" value="ENSEBUP00000010491.1"/>
    <property type="gene ID" value="ENSEBUG00000006755.1"/>
</dbReference>
<evidence type="ECO:0000313" key="9">
    <source>
        <dbReference type="Ensembl" id="ENSEBUP00000010491.1"/>
    </source>
</evidence>
<feature type="transmembrane region" description="Helical" evidence="7">
    <location>
        <begin position="27"/>
        <end position="50"/>
    </location>
</feature>
<dbReference type="CDD" id="cd03590">
    <property type="entry name" value="CLECT_DC-SIGN_like"/>
    <property type="match status" value="1"/>
</dbReference>
<evidence type="ECO:0000313" key="10">
    <source>
        <dbReference type="Proteomes" id="UP000694388"/>
    </source>
</evidence>
<dbReference type="InterPro" id="IPR050111">
    <property type="entry name" value="C-type_lectin/snaclec_domain"/>
</dbReference>
<evidence type="ECO:0000256" key="5">
    <source>
        <dbReference type="SAM" id="Coils"/>
    </source>
</evidence>
<evidence type="ECO:0000256" key="2">
    <source>
        <dbReference type="ARBA" id="ARBA00022837"/>
    </source>
</evidence>
<feature type="region of interest" description="Disordered" evidence="6">
    <location>
        <begin position="394"/>
        <end position="472"/>
    </location>
</feature>
<dbReference type="Pfam" id="PF01391">
    <property type="entry name" value="Collagen"/>
    <property type="match status" value="1"/>
</dbReference>
<dbReference type="Pfam" id="PF00059">
    <property type="entry name" value="Lectin_C"/>
    <property type="match status" value="1"/>
</dbReference>
<evidence type="ECO:0000256" key="4">
    <source>
        <dbReference type="ARBA" id="ARBA00023157"/>
    </source>
</evidence>